<proteinExistence type="predicted"/>
<sequence length="115" mass="12596">MDEIDEELDLGAFSAPKSVNGDKGEKRVAEVVDEETSKKRSRNEKKEHKCAAAASLESHDEHMSELQERVRGAKSSADVRIEFAAPDITPLSSPVVIVVEGSMPPHLPRQDDKSS</sequence>
<organism evidence="2 3">
    <name type="scientific">Datura stramonium</name>
    <name type="common">Jimsonweed</name>
    <name type="synonym">Common thornapple</name>
    <dbReference type="NCBI Taxonomy" id="4076"/>
    <lineage>
        <taxon>Eukaryota</taxon>
        <taxon>Viridiplantae</taxon>
        <taxon>Streptophyta</taxon>
        <taxon>Embryophyta</taxon>
        <taxon>Tracheophyta</taxon>
        <taxon>Spermatophyta</taxon>
        <taxon>Magnoliopsida</taxon>
        <taxon>eudicotyledons</taxon>
        <taxon>Gunneridae</taxon>
        <taxon>Pentapetalae</taxon>
        <taxon>asterids</taxon>
        <taxon>lamiids</taxon>
        <taxon>Solanales</taxon>
        <taxon>Solanaceae</taxon>
        <taxon>Solanoideae</taxon>
        <taxon>Datureae</taxon>
        <taxon>Datura</taxon>
    </lineage>
</organism>
<feature type="compositionally biased region" description="Basic and acidic residues" evidence="1">
    <location>
        <begin position="20"/>
        <end position="50"/>
    </location>
</feature>
<evidence type="ECO:0000313" key="3">
    <source>
        <dbReference type="Proteomes" id="UP000823775"/>
    </source>
</evidence>
<dbReference type="Proteomes" id="UP000823775">
    <property type="component" value="Unassembled WGS sequence"/>
</dbReference>
<gene>
    <name evidence="2" type="ORF">HAX54_006375</name>
</gene>
<evidence type="ECO:0000313" key="2">
    <source>
        <dbReference type="EMBL" id="MCE3216412.1"/>
    </source>
</evidence>
<dbReference type="EMBL" id="JACEIK010013207">
    <property type="protein sequence ID" value="MCE3216412.1"/>
    <property type="molecule type" value="Genomic_DNA"/>
</dbReference>
<keyword evidence="3" id="KW-1185">Reference proteome</keyword>
<reference evidence="2 3" key="1">
    <citation type="journal article" date="2021" name="BMC Genomics">
        <title>Datura genome reveals duplications of psychoactive alkaloid biosynthetic genes and high mutation rate following tissue culture.</title>
        <authorList>
            <person name="Rajewski A."/>
            <person name="Carter-House D."/>
            <person name="Stajich J."/>
            <person name="Litt A."/>
        </authorList>
    </citation>
    <scope>NUCLEOTIDE SEQUENCE [LARGE SCALE GENOMIC DNA]</scope>
    <source>
        <strain evidence="2">AR-01</strain>
    </source>
</reference>
<comment type="caution">
    <text evidence="2">The sequence shown here is derived from an EMBL/GenBank/DDBJ whole genome shotgun (WGS) entry which is preliminary data.</text>
</comment>
<protein>
    <submittedName>
        <fullName evidence="2">Uncharacterized protein</fullName>
    </submittedName>
</protein>
<name>A0ABS8WYP3_DATST</name>
<evidence type="ECO:0000256" key="1">
    <source>
        <dbReference type="SAM" id="MobiDB-lite"/>
    </source>
</evidence>
<feature type="region of interest" description="Disordered" evidence="1">
    <location>
        <begin position="1"/>
        <end position="62"/>
    </location>
</feature>
<accession>A0ABS8WYP3</accession>